<dbReference type="Pfam" id="PF15611">
    <property type="entry name" value="EH_Signature"/>
    <property type="match status" value="1"/>
</dbReference>
<feature type="compositionally biased region" description="Low complexity" evidence="1">
    <location>
        <begin position="447"/>
        <end position="461"/>
    </location>
</feature>
<gene>
    <name evidence="3" type="ORF">LMG21510_04980</name>
</gene>
<proteinExistence type="predicted"/>
<feature type="domain" description="Zorya protein ZorC EH" evidence="2">
    <location>
        <begin position="63"/>
        <end position="423"/>
    </location>
</feature>
<dbReference type="InterPro" id="IPR028943">
    <property type="entry name" value="ZorC_EH_Signature_dom"/>
</dbReference>
<feature type="region of interest" description="Disordered" evidence="1">
    <location>
        <begin position="438"/>
        <end position="496"/>
    </location>
</feature>
<organism evidence="3 4">
    <name type="scientific">Cupriavidus respiraculi</name>
    <dbReference type="NCBI Taxonomy" id="195930"/>
    <lineage>
        <taxon>Bacteria</taxon>
        <taxon>Pseudomonadati</taxon>
        <taxon>Pseudomonadota</taxon>
        <taxon>Betaproteobacteria</taxon>
        <taxon>Burkholderiales</taxon>
        <taxon>Burkholderiaceae</taxon>
        <taxon>Cupriavidus</taxon>
    </lineage>
</organism>
<dbReference type="Proteomes" id="UP000721236">
    <property type="component" value="Unassembled WGS sequence"/>
</dbReference>
<comment type="caution">
    <text evidence="3">The sequence shown here is derived from an EMBL/GenBank/DDBJ whole genome shotgun (WGS) entry which is preliminary data.</text>
</comment>
<name>A0ABM8XU93_9BURK</name>
<evidence type="ECO:0000313" key="3">
    <source>
        <dbReference type="EMBL" id="CAG9183926.1"/>
    </source>
</evidence>
<evidence type="ECO:0000259" key="2">
    <source>
        <dbReference type="Pfam" id="PF15611"/>
    </source>
</evidence>
<dbReference type="EMBL" id="CAJZAH010000010">
    <property type="protein sequence ID" value="CAG9183926.1"/>
    <property type="molecule type" value="Genomic_DNA"/>
</dbReference>
<accession>A0ABM8XU93</accession>
<reference evidence="3 4" key="1">
    <citation type="submission" date="2021-08" db="EMBL/GenBank/DDBJ databases">
        <authorList>
            <person name="Peeters C."/>
        </authorList>
    </citation>
    <scope>NUCLEOTIDE SEQUENCE [LARGE SCALE GENOMIC DNA]</scope>
    <source>
        <strain evidence="3 4">LMG 21510</strain>
    </source>
</reference>
<keyword evidence="4" id="KW-1185">Reference proteome</keyword>
<protein>
    <recommendedName>
        <fullName evidence="2">Zorya protein ZorC EH domain-containing protein</fullName>
    </recommendedName>
</protein>
<evidence type="ECO:0000313" key="4">
    <source>
        <dbReference type="Proteomes" id="UP000721236"/>
    </source>
</evidence>
<sequence>MTDVLKDIRATFENEVVSLSSDAIQQSLQRFGATNDVRNFTELKYVCYGVTVPVGERQWRIIDSEPLFHRLLTLVSHQEGRPKQYRRCYQGLLNGYFHFEQRSAAAPATVNWTTLQSFLAGRLPVVTEAALRRGVIPAWLTTLGEHRNLLTNDPCSRYAGQLMDGRTDDLRSLCEGLGIPNNSWVWDEALMAYVQAVCASDDARYQAQLSGVLQLINGRSDLKLPEALAKRSTAMTVVRYAKCGSRPEHVALRDTCIKWIGNPWLKRMTWDAEVAHEPARRMVEGWVKRRLIRDFFELLAEDGSADVRRLNYWLAWEPEISQMWFVLGDEARRNRSAAFVNLRKSMEGQERSLADSNASNNAFVMKIGPLLVIEFGVTGNACYVFPASDFRTNLDAPRFTIHDLKQRLGATRLSHQGSWESSFDYKLKRLLQSVPRSRGELRATVQSSAPSRDVSPSSSRPNGATQGGTPSSDIASTPPLNWRAPSPVGEANTASASTLSDRDFASLVEVCRRLGIEWEDNRGKGGALWVLLPDPSGRPQLVARLEAIGFRHKPGTGYWMK</sequence>
<dbReference type="RefSeq" id="WP_224044534.1">
    <property type="nucleotide sequence ID" value="NZ_CAJZAH010000010.1"/>
</dbReference>
<feature type="compositionally biased region" description="Polar residues" evidence="1">
    <location>
        <begin position="462"/>
        <end position="479"/>
    </location>
</feature>
<evidence type="ECO:0000256" key="1">
    <source>
        <dbReference type="SAM" id="MobiDB-lite"/>
    </source>
</evidence>